<dbReference type="GO" id="GO:0005739">
    <property type="term" value="C:mitochondrion"/>
    <property type="evidence" value="ECO:0007669"/>
    <property type="project" value="TreeGrafter"/>
</dbReference>
<keyword evidence="3" id="KW-0460">Magnesium</keyword>
<feature type="compositionally biased region" description="Low complexity" evidence="5">
    <location>
        <begin position="108"/>
        <end position="123"/>
    </location>
</feature>
<name>A0A9P4XF87_9HYPO</name>
<evidence type="ECO:0000256" key="4">
    <source>
        <dbReference type="ARBA" id="ARBA00023134"/>
    </source>
</evidence>
<evidence type="ECO:0000259" key="6">
    <source>
        <dbReference type="PROSITE" id="PS51706"/>
    </source>
</evidence>
<keyword evidence="1" id="KW-0479">Metal-binding</keyword>
<dbReference type="AlphaFoldDB" id="A0A9P4XF87"/>
<dbReference type="InterPro" id="IPR006073">
    <property type="entry name" value="GTP-bd"/>
</dbReference>
<protein>
    <submittedName>
        <fullName evidence="7">GTP-binding protein EngB</fullName>
    </submittedName>
</protein>
<proteinExistence type="predicted"/>
<gene>
    <name evidence="7" type="ORF">CFAM422_006828</name>
</gene>
<reference evidence="7 8" key="1">
    <citation type="submission" date="2018-06" db="EMBL/GenBank/DDBJ databases">
        <title>Genome analysis of cellulolytic fungus Trichoderma lentiforme CFAM-422.</title>
        <authorList>
            <person name="Steindorff A.S."/>
            <person name="Formighieri E.F."/>
            <person name="Midorikawa G.E.O."/>
            <person name="Tamietti M.S."/>
            <person name="Ramos E.Z."/>
            <person name="Silva A.S."/>
            <person name="Bon E.P.S."/>
            <person name="Mendes T.D."/>
            <person name="Damaso M.C.T."/>
            <person name="Favaro L.C.L."/>
        </authorList>
    </citation>
    <scope>NUCLEOTIDE SEQUENCE [LARGE SCALE GENOMIC DNA]</scope>
    <source>
        <strain evidence="7 8">CFAM-422</strain>
    </source>
</reference>
<dbReference type="Gene3D" id="3.40.50.300">
    <property type="entry name" value="P-loop containing nucleotide triphosphate hydrolases"/>
    <property type="match status" value="1"/>
</dbReference>
<feature type="compositionally biased region" description="Polar residues" evidence="5">
    <location>
        <begin position="94"/>
        <end position="107"/>
    </location>
</feature>
<dbReference type="PANTHER" id="PTHR46498">
    <property type="entry name" value="GTP-BINDING PROTEIN 8"/>
    <property type="match status" value="1"/>
</dbReference>
<dbReference type="InterPro" id="IPR030393">
    <property type="entry name" value="G_ENGB_dom"/>
</dbReference>
<keyword evidence="4" id="KW-0342">GTP-binding</keyword>
<sequence>MPPLKPAISQRISTSPRLILYPHSYACFSTSVPRWPRLRPSARPSRILATSNDTHSNELDSTAPSSPLTASTPPKSSNTTSTTSKTTSPHKPTQQAKTTPTIPNLQEPSSSSPSSTPKRSAPPNTKPHKETLFTNTLIRQSSSSPLITTSTTKPQDAQIASAASFFQQGFQFLYSAESLRHHPKNEHIPEVIILGASNVGKSSFLNALVGRLGAARVSARPGKTTLMNAFGLGPLPNIPKGLVRQGEKLPRYSLVLVDTPGYGFKSQASWGDAVWKYIKARKMLRGAVVLLSSEKRLMEQDKWLLRTLAEANTRTLVVLTKADKGGGSWTQRCGDMATLVREELRKMSRSVGNGWEEGSGWNPDIHITAAGMDNVPKLGSGGGVGGVRTSILEMAGFDFDLKEKEVKKKDETVTYGGPVVSFDDIKWKTG</sequence>
<evidence type="ECO:0000313" key="8">
    <source>
        <dbReference type="Proteomes" id="UP000801864"/>
    </source>
</evidence>
<evidence type="ECO:0000256" key="3">
    <source>
        <dbReference type="ARBA" id="ARBA00022842"/>
    </source>
</evidence>
<accession>A0A9P4XF87</accession>
<evidence type="ECO:0000313" key="7">
    <source>
        <dbReference type="EMBL" id="KAF3070135.1"/>
    </source>
</evidence>
<feature type="region of interest" description="Disordered" evidence="5">
    <location>
        <begin position="49"/>
        <end position="152"/>
    </location>
</feature>
<keyword evidence="8" id="KW-1185">Reference proteome</keyword>
<dbReference type="Pfam" id="PF01926">
    <property type="entry name" value="MMR_HSR1"/>
    <property type="match status" value="1"/>
</dbReference>
<dbReference type="EMBL" id="QLNT01000011">
    <property type="protein sequence ID" value="KAF3070135.1"/>
    <property type="molecule type" value="Genomic_DNA"/>
</dbReference>
<dbReference type="GO" id="GO:0046872">
    <property type="term" value="F:metal ion binding"/>
    <property type="evidence" value="ECO:0007669"/>
    <property type="project" value="UniProtKB-KW"/>
</dbReference>
<feature type="domain" description="EngB-type G" evidence="6">
    <location>
        <begin position="187"/>
        <end position="370"/>
    </location>
</feature>
<feature type="compositionally biased region" description="Low complexity" evidence="5">
    <location>
        <begin position="141"/>
        <end position="152"/>
    </location>
</feature>
<dbReference type="InterPro" id="IPR027417">
    <property type="entry name" value="P-loop_NTPase"/>
</dbReference>
<dbReference type="PROSITE" id="PS51706">
    <property type="entry name" value="G_ENGB"/>
    <property type="match status" value="1"/>
</dbReference>
<keyword evidence="2" id="KW-0547">Nucleotide-binding</keyword>
<dbReference type="Proteomes" id="UP000801864">
    <property type="component" value="Unassembled WGS sequence"/>
</dbReference>
<dbReference type="InterPro" id="IPR052279">
    <property type="entry name" value="EngB_GTPase"/>
</dbReference>
<evidence type="ECO:0000256" key="1">
    <source>
        <dbReference type="ARBA" id="ARBA00022723"/>
    </source>
</evidence>
<dbReference type="GO" id="GO:0005525">
    <property type="term" value="F:GTP binding"/>
    <property type="evidence" value="ECO:0007669"/>
    <property type="project" value="UniProtKB-KW"/>
</dbReference>
<evidence type="ECO:0000256" key="5">
    <source>
        <dbReference type="SAM" id="MobiDB-lite"/>
    </source>
</evidence>
<evidence type="ECO:0000256" key="2">
    <source>
        <dbReference type="ARBA" id="ARBA00022741"/>
    </source>
</evidence>
<organism evidence="7 8">
    <name type="scientific">Trichoderma lentiforme</name>
    <dbReference type="NCBI Taxonomy" id="1567552"/>
    <lineage>
        <taxon>Eukaryota</taxon>
        <taxon>Fungi</taxon>
        <taxon>Dikarya</taxon>
        <taxon>Ascomycota</taxon>
        <taxon>Pezizomycotina</taxon>
        <taxon>Sordariomycetes</taxon>
        <taxon>Hypocreomycetidae</taxon>
        <taxon>Hypocreales</taxon>
        <taxon>Hypocreaceae</taxon>
        <taxon>Trichoderma</taxon>
    </lineage>
</organism>
<feature type="compositionally biased region" description="Low complexity" evidence="5">
    <location>
        <begin position="61"/>
        <end position="93"/>
    </location>
</feature>
<dbReference type="SUPFAM" id="SSF52540">
    <property type="entry name" value="P-loop containing nucleoside triphosphate hydrolases"/>
    <property type="match status" value="1"/>
</dbReference>
<dbReference type="PANTHER" id="PTHR46498:SF1">
    <property type="entry name" value="GTP-BINDING PROTEIN 8"/>
    <property type="match status" value="1"/>
</dbReference>
<comment type="caution">
    <text evidence="7">The sequence shown here is derived from an EMBL/GenBank/DDBJ whole genome shotgun (WGS) entry which is preliminary data.</text>
</comment>